<reference evidence="1" key="1">
    <citation type="journal article" date="2015" name="Nature">
        <title>Complex archaea that bridge the gap between prokaryotes and eukaryotes.</title>
        <authorList>
            <person name="Spang A."/>
            <person name="Saw J.H."/>
            <person name="Jorgensen S.L."/>
            <person name="Zaremba-Niedzwiedzka K."/>
            <person name="Martijn J."/>
            <person name="Lind A.E."/>
            <person name="van Eijk R."/>
            <person name="Schleper C."/>
            <person name="Guy L."/>
            <person name="Ettema T.J."/>
        </authorList>
    </citation>
    <scope>NUCLEOTIDE SEQUENCE</scope>
</reference>
<accession>A0A0F9M9V7</accession>
<organism evidence="1">
    <name type="scientific">marine sediment metagenome</name>
    <dbReference type="NCBI Taxonomy" id="412755"/>
    <lineage>
        <taxon>unclassified sequences</taxon>
        <taxon>metagenomes</taxon>
        <taxon>ecological metagenomes</taxon>
    </lineage>
</organism>
<protein>
    <submittedName>
        <fullName evidence="1">Uncharacterized protein</fullName>
    </submittedName>
</protein>
<dbReference type="AlphaFoldDB" id="A0A0F9M9V7"/>
<gene>
    <name evidence="1" type="ORF">LCGC14_1410220</name>
</gene>
<sequence length="128" mass="15067">MKAKEIILLILIIAVGVTFYHAHTGKIYIDIDDHIFFDHEKFVYEEFQELEPPFPPQLKVINAHGDIEIQGTEVKAGEDYRCDIVAESKEKFYPIELKIAQGTHAVVSQCSKYCYYFYRKLRYDRFKP</sequence>
<feature type="non-terminal residue" evidence="1">
    <location>
        <position position="128"/>
    </location>
</feature>
<dbReference type="GO" id="GO:0003676">
    <property type="term" value="F:nucleic acid binding"/>
    <property type="evidence" value="ECO:0007669"/>
    <property type="project" value="InterPro"/>
</dbReference>
<dbReference type="InterPro" id="IPR011856">
    <property type="entry name" value="tRNA_endonuc-like_dom_sf"/>
</dbReference>
<evidence type="ECO:0000313" key="1">
    <source>
        <dbReference type="EMBL" id="KKM73460.1"/>
    </source>
</evidence>
<comment type="caution">
    <text evidence="1">The sequence shown here is derived from an EMBL/GenBank/DDBJ whole genome shotgun (WGS) entry which is preliminary data.</text>
</comment>
<proteinExistence type="predicted"/>
<dbReference type="Gene3D" id="3.40.1350.10">
    <property type="match status" value="1"/>
</dbReference>
<dbReference type="EMBL" id="LAZR01009299">
    <property type="protein sequence ID" value="KKM73460.1"/>
    <property type="molecule type" value="Genomic_DNA"/>
</dbReference>
<name>A0A0F9M9V7_9ZZZZ</name>